<feature type="domain" description="C3H1-type" evidence="6">
    <location>
        <begin position="640"/>
        <end position="667"/>
    </location>
</feature>
<sequence length="947" mass="103578">MSSGAVIRAARTQKVSPKGEGEEGQAAVASAPTPPARVAELVGSAGNSRLASKSFLNRQKAALEKHVDSAGLNSPGIGAKSLTRQTSNVSDVRDLGKSVPVAAAAAAVAQNVHRTRRATAEGASMNHSTSPTECVLSSASWRHNPYGVPSPSPITDSASTTRHESPRLSIRSRAESTIVNEIADYSTANDDVMEFPSIKVCTRSGISLTGNGAIGRRRSSCVNNSDVSGRQFSFGEGGGRCEPEENMYRSRSSATPGCDDPLIELQQQQSCPYYHSCMPSCSQTHLHSRQHGLRRSRANSVQSHRRISGIRHTSEAHVLPSLSTSFSSLQLNHYYHDLHQSSHAFDAHPRTFSLQSAVSSPMMNGSFSGVHDLLGLSRSPIGHNVISPEESAASRPLYSFEAESLASHRSTTEHFSSPMPLSGDFFNCPSNSPHHGVGGSSAASFGLWGVVQVRPSSSPEKGSMEGYDANTDSRDLRFDDDEREVEKYNTTLRPNEVNASMDQVGFNDLSMEEMREGQQVASKASPAVSPRSASEGFFDPEGTCDYPTTMASRKTSQGNPTHPQELNQVTNAQQPIDWNLLEQMMMMDPFKEVMCPPSCTFSVYDAEIQNHYNIESTEIVATHGSVEYLKMNEARGAQSRFRFQLCKRYLNKRCTRGANCQYIHTHLVPPPTSVHVNENVISAAVVEGLEMPPEVLRGGNNKHGYPTMPSGVIFRVFPPNQGKSVPQLIPSEMILRTAGASNVYSVFAYPGTGKARDMLTTETADTSGSESGNLTNVKARHCAHFQFNKMCNLGESCNFIHSLVPYVQRLSMSSQGPLYNSILTQRPLLMPSTSMAHFSRFPNGNNNNGVVPSYPMEFMQPSMVHVSPQKQQQQQKQQKQQQKQQKQLHQQPQHAMPPTTVSHLIPSPQPSEHLMYQSNMSMMSLPMYMSSPVSSTWDGVRYGAKYQ</sequence>
<dbReference type="InterPro" id="IPR000571">
    <property type="entry name" value="Znf_CCCH"/>
</dbReference>
<evidence type="ECO:0000256" key="5">
    <source>
        <dbReference type="SAM" id="MobiDB-lite"/>
    </source>
</evidence>
<feature type="domain" description="C3H1-type" evidence="6">
    <location>
        <begin position="776"/>
        <end position="804"/>
    </location>
</feature>
<dbReference type="AlphaFoldDB" id="V5BFA0"/>
<dbReference type="VEuPathDB" id="TriTrypDB:TCDM_09139"/>
<keyword evidence="3 4" id="KW-0862">Zinc</keyword>
<dbReference type="SMART" id="SM00356">
    <property type="entry name" value="ZnF_C3H1"/>
    <property type="match status" value="2"/>
</dbReference>
<feature type="compositionally biased region" description="Low complexity" evidence="5">
    <location>
        <begin position="869"/>
        <end position="893"/>
    </location>
</feature>
<keyword evidence="2 4" id="KW-0863">Zinc-finger</keyword>
<feature type="zinc finger region" description="C3H1-type" evidence="4">
    <location>
        <begin position="776"/>
        <end position="804"/>
    </location>
</feature>
<dbReference type="PANTHER" id="PTHR37562:SF5">
    <property type="entry name" value="C3H1-TYPE DOMAIN-CONTAINING PROTEIN"/>
    <property type="match status" value="1"/>
</dbReference>
<proteinExistence type="predicted"/>
<organism evidence="7 8">
    <name type="scientific">Trypanosoma cruzi Dm28c</name>
    <dbReference type="NCBI Taxonomy" id="1416333"/>
    <lineage>
        <taxon>Eukaryota</taxon>
        <taxon>Discoba</taxon>
        <taxon>Euglenozoa</taxon>
        <taxon>Kinetoplastea</taxon>
        <taxon>Metakinetoplastina</taxon>
        <taxon>Trypanosomatida</taxon>
        <taxon>Trypanosomatidae</taxon>
        <taxon>Trypanosoma</taxon>
        <taxon>Schizotrypanum</taxon>
    </lineage>
</organism>
<evidence type="ECO:0000256" key="3">
    <source>
        <dbReference type="ARBA" id="ARBA00022833"/>
    </source>
</evidence>
<dbReference type="OrthoDB" id="265008at2759"/>
<evidence type="ECO:0000256" key="2">
    <source>
        <dbReference type="ARBA" id="ARBA00022771"/>
    </source>
</evidence>
<dbReference type="SUPFAM" id="SSF90229">
    <property type="entry name" value="CCCH zinc finger"/>
    <property type="match status" value="1"/>
</dbReference>
<evidence type="ECO:0000313" key="8">
    <source>
        <dbReference type="Proteomes" id="UP000017861"/>
    </source>
</evidence>
<gene>
    <name evidence="7" type="ORF">TCDM_09139</name>
</gene>
<reference evidence="7 8" key="1">
    <citation type="journal article" date="2014" name="Genome Announc.">
        <title>Trypanosoma cruzi Clone Dm28c Draft Genome Sequence.</title>
        <authorList>
            <person name="Grisard E.C."/>
            <person name="Teixeira S.M."/>
            <person name="de Almeida L.G."/>
            <person name="Stoco P.H."/>
            <person name="Gerber A.L."/>
            <person name="Talavera-Lopez C."/>
            <person name="Lima O.C."/>
            <person name="Andersson B."/>
            <person name="de Vasconcelos A.T."/>
        </authorList>
    </citation>
    <scope>NUCLEOTIDE SEQUENCE [LARGE SCALE GENOMIC DNA]</scope>
    <source>
        <strain evidence="7 8">Dm28c</strain>
    </source>
</reference>
<feature type="region of interest" description="Disordered" evidence="5">
    <location>
        <begin position="864"/>
        <end position="912"/>
    </location>
</feature>
<dbReference type="GO" id="GO:0008270">
    <property type="term" value="F:zinc ion binding"/>
    <property type="evidence" value="ECO:0007669"/>
    <property type="project" value="UniProtKB-KW"/>
</dbReference>
<protein>
    <recommendedName>
        <fullName evidence="6">C3H1-type domain-containing protein</fullName>
    </recommendedName>
</protein>
<evidence type="ECO:0000256" key="4">
    <source>
        <dbReference type="PROSITE-ProRule" id="PRU00723"/>
    </source>
</evidence>
<accession>V5BFA0</accession>
<dbReference type="Proteomes" id="UP000017861">
    <property type="component" value="Unassembled WGS sequence"/>
</dbReference>
<dbReference type="PANTHER" id="PTHR37562">
    <property type="entry name" value="C3H1-TYPE DOMAIN-CONTAINING PROTEIN-RELATED"/>
    <property type="match status" value="1"/>
</dbReference>
<evidence type="ECO:0000256" key="1">
    <source>
        <dbReference type="ARBA" id="ARBA00022723"/>
    </source>
</evidence>
<comment type="caution">
    <text evidence="7">The sequence shown here is derived from an EMBL/GenBank/DDBJ whole genome shotgun (WGS) entry which is preliminary data.</text>
</comment>
<dbReference type="PROSITE" id="PS50103">
    <property type="entry name" value="ZF_C3H1"/>
    <property type="match status" value="2"/>
</dbReference>
<evidence type="ECO:0000313" key="7">
    <source>
        <dbReference type="EMBL" id="ESS63098.1"/>
    </source>
</evidence>
<feature type="region of interest" description="Disordered" evidence="5">
    <location>
        <begin position="521"/>
        <end position="543"/>
    </location>
</feature>
<evidence type="ECO:0000259" key="6">
    <source>
        <dbReference type="PROSITE" id="PS50103"/>
    </source>
</evidence>
<dbReference type="EMBL" id="AYLP01000143">
    <property type="protein sequence ID" value="ESS63098.1"/>
    <property type="molecule type" value="Genomic_DNA"/>
</dbReference>
<feature type="region of interest" description="Disordered" evidence="5">
    <location>
        <begin position="147"/>
        <end position="166"/>
    </location>
</feature>
<name>V5BFA0_TRYCR</name>
<keyword evidence="1 4" id="KW-0479">Metal-binding</keyword>
<dbReference type="InterPro" id="IPR036855">
    <property type="entry name" value="Znf_CCCH_sf"/>
</dbReference>
<feature type="region of interest" description="Disordered" evidence="5">
    <location>
        <begin position="1"/>
        <end position="34"/>
    </location>
</feature>
<feature type="zinc finger region" description="C3H1-type" evidence="4">
    <location>
        <begin position="640"/>
        <end position="667"/>
    </location>
</feature>